<dbReference type="Pfam" id="PF04938">
    <property type="entry name" value="SIP1"/>
    <property type="match status" value="1"/>
</dbReference>
<keyword evidence="1" id="KW-1133">Transmembrane helix</keyword>
<dbReference type="InterPro" id="IPR035426">
    <property type="entry name" value="Gemin2/Brr1"/>
</dbReference>
<protein>
    <submittedName>
        <fullName evidence="3">Gem-associated protein 2</fullName>
    </submittedName>
</protein>
<feature type="transmembrane region" description="Helical" evidence="1">
    <location>
        <begin position="182"/>
        <end position="206"/>
    </location>
</feature>
<dbReference type="Proteomes" id="UP000035681">
    <property type="component" value="Unplaced"/>
</dbReference>
<keyword evidence="1" id="KW-0812">Transmembrane</keyword>
<dbReference type="Gene3D" id="1.20.58.1070">
    <property type="match status" value="1"/>
</dbReference>
<dbReference type="GO" id="GO:0000387">
    <property type="term" value="P:spliceosomal snRNP assembly"/>
    <property type="evidence" value="ECO:0007669"/>
    <property type="project" value="InterPro"/>
</dbReference>
<sequence length="471" mass="54190">KKKMEQTPFVEISEFDWSTIDLSKPAHTAEEYLKQGIVIRESIPKVVKAELNENIIEKVDIPLFRLGNDLPKFNFIPPCRWISAQLRMFMSQRIKYLTFCKDDKITEFHEIIAFPKEIKDWIYFCTGEKDDNSDVNEISQLKSINPSPSILKNMDTKDKNSCLYSLTEYLQSTDKPVEKAFLWIYCLLLSLALPLSPNTTSTLRILSKRCHHLRSKLTPCTDRKLISIYSMFIAIIGNCYILCMTSCYYIFILSHILILLSFILCDVNIIYQTDPRTGMIFEVPLPATYITPVKGLATFYNSSTPGFQNGNIQGVVAFFQANFPNNQAVVVDCQLEFPDYMNSKAFSLEILLNGDLDSEYCKNGMRFADPLVIKIPRGEKNYVGARKRNDISIINHNESIIGRVLRVTCVGCEENQKILGCALIGRVDDEIYIEKDPQFIDNHIHLQQQLIRKQPQHKMIRKSHRKLLVLA</sequence>
<keyword evidence="2" id="KW-1185">Reference proteome</keyword>
<proteinExistence type="predicted"/>
<feature type="transmembrane region" description="Helical" evidence="1">
    <location>
        <begin position="226"/>
        <end position="243"/>
    </location>
</feature>
<keyword evidence="1" id="KW-0472">Membrane</keyword>
<dbReference type="WBParaSite" id="TCONS_00003990.p1">
    <property type="protein sequence ID" value="TCONS_00003990.p1"/>
    <property type="gene ID" value="XLOC_000833"/>
</dbReference>
<dbReference type="AlphaFoldDB" id="A0AAF5CYW0"/>
<accession>A0AAF5CYW0</accession>
<name>A0AAF5CYW0_STRER</name>
<evidence type="ECO:0000313" key="2">
    <source>
        <dbReference type="Proteomes" id="UP000035681"/>
    </source>
</evidence>
<evidence type="ECO:0000256" key="1">
    <source>
        <dbReference type="SAM" id="Phobius"/>
    </source>
</evidence>
<feature type="transmembrane region" description="Helical" evidence="1">
    <location>
        <begin position="249"/>
        <end position="271"/>
    </location>
</feature>
<organism evidence="2 3">
    <name type="scientific">Strongyloides stercoralis</name>
    <name type="common">Threadworm</name>
    <dbReference type="NCBI Taxonomy" id="6248"/>
    <lineage>
        <taxon>Eukaryota</taxon>
        <taxon>Metazoa</taxon>
        <taxon>Ecdysozoa</taxon>
        <taxon>Nematoda</taxon>
        <taxon>Chromadorea</taxon>
        <taxon>Rhabditida</taxon>
        <taxon>Tylenchina</taxon>
        <taxon>Panagrolaimomorpha</taxon>
        <taxon>Strongyloidoidea</taxon>
        <taxon>Strongyloididae</taxon>
        <taxon>Strongyloides</taxon>
    </lineage>
</organism>
<reference evidence="3" key="1">
    <citation type="submission" date="2024-02" db="UniProtKB">
        <authorList>
            <consortium name="WormBaseParasite"/>
        </authorList>
    </citation>
    <scope>IDENTIFICATION</scope>
</reference>
<evidence type="ECO:0000313" key="3">
    <source>
        <dbReference type="WBParaSite" id="TCONS_00003990.p1"/>
    </source>
</evidence>